<dbReference type="Pfam" id="PF00186">
    <property type="entry name" value="DHFR_1"/>
    <property type="match status" value="1"/>
</dbReference>
<proteinExistence type="inferred from homology"/>
<keyword evidence="5 8" id="KW-0521">NADP</keyword>
<protein>
    <recommendedName>
        <fullName evidence="3 8">Dihydrofolate reductase</fullName>
        <ecNumber evidence="3 8">1.5.1.3</ecNumber>
    </recommendedName>
</protein>
<evidence type="ECO:0000313" key="11">
    <source>
        <dbReference type="Proteomes" id="UP001319104"/>
    </source>
</evidence>
<dbReference type="FunFam" id="3.40.430.10:FF:000001">
    <property type="entry name" value="Dihydrofolate reductase"/>
    <property type="match status" value="1"/>
</dbReference>
<evidence type="ECO:0000256" key="6">
    <source>
        <dbReference type="ARBA" id="ARBA00023002"/>
    </source>
</evidence>
<dbReference type="GO" id="GO:0046654">
    <property type="term" value="P:tetrahydrofolate biosynthetic process"/>
    <property type="evidence" value="ECO:0007669"/>
    <property type="project" value="InterPro"/>
</dbReference>
<name>A0AAP2CET3_9BACT</name>
<dbReference type="PIRSF" id="PIRSF000194">
    <property type="entry name" value="DHFR"/>
    <property type="match status" value="1"/>
</dbReference>
<evidence type="ECO:0000256" key="4">
    <source>
        <dbReference type="ARBA" id="ARBA00022563"/>
    </source>
</evidence>
<dbReference type="PROSITE" id="PS51330">
    <property type="entry name" value="DHFR_2"/>
    <property type="match status" value="1"/>
</dbReference>
<dbReference type="AlphaFoldDB" id="A0AAP2CET3"/>
<evidence type="ECO:0000256" key="7">
    <source>
        <dbReference type="ARBA" id="ARBA00025067"/>
    </source>
</evidence>
<comment type="catalytic activity">
    <reaction evidence="8">
        <text>(6S)-5,6,7,8-tetrahydrofolate + NADP(+) = 7,8-dihydrofolate + NADPH + H(+)</text>
        <dbReference type="Rhea" id="RHEA:15009"/>
        <dbReference type="ChEBI" id="CHEBI:15378"/>
        <dbReference type="ChEBI" id="CHEBI:57451"/>
        <dbReference type="ChEBI" id="CHEBI:57453"/>
        <dbReference type="ChEBI" id="CHEBI:57783"/>
        <dbReference type="ChEBI" id="CHEBI:58349"/>
        <dbReference type="EC" id="1.5.1.3"/>
    </reaction>
</comment>
<dbReference type="PANTHER" id="PTHR48069:SF3">
    <property type="entry name" value="DIHYDROFOLATE REDUCTASE"/>
    <property type="match status" value="1"/>
</dbReference>
<comment type="similarity">
    <text evidence="2 8">Belongs to the dihydrofolate reductase family.</text>
</comment>
<evidence type="ECO:0000256" key="8">
    <source>
        <dbReference type="PIRNR" id="PIRNR000194"/>
    </source>
</evidence>
<gene>
    <name evidence="10" type="ORF">KI659_03545</name>
</gene>
<evidence type="ECO:0000256" key="1">
    <source>
        <dbReference type="ARBA" id="ARBA00004903"/>
    </source>
</evidence>
<dbReference type="GO" id="GO:0004146">
    <property type="term" value="F:dihydrofolate reductase activity"/>
    <property type="evidence" value="ECO:0007669"/>
    <property type="project" value="UniProtKB-EC"/>
</dbReference>
<dbReference type="RefSeq" id="WP_213943948.1">
    <property type="nucleotide sequence ID" value="NZ_JAHCMY010000001.1"/>
</dbReference>
<dbReference type="EMBL" id="JAHCMY010000001">
    <property type="protein sequence ID" value="MBS9523083.1"/>
    <property type="molecule type" value="Genomic_DNA"/>
</dbReference>
<evidence type="ECO:0000313" key="10">
    <source>
        <dbReference type="EMBL" id="MBS9523083.1"/>
    </source>
</evidence>
<dbReference type="GO" id="GO:0046452">
    <property type="term" value="P:dihydrofolate metabolic process"/>
    <property type="evidence" value="ECO:0007669"/>
    <property type="project" value="TreeGrafter"/>
</dbReference>
<evidence type="ECO:0000256" key="2">
    <source>
        <dbReference type="ARBA" id="ARBA00009539"/>
    </source>
</evidence>
<dbReference type="PANTHER" id="PTHR48069">
    <property type="entry name" value="DIHYDROFOLATE REDUCTASE"/>
    <property type="match status" value="1"/>
</dbReference>
<dbReference type="PRINTS" id="PR00070">
    <property type="entry name" value="DHFR"/>
</dbReference>
<dbReference type="GO" id="GO:0070401">
    <property type="term" value="F:NADP+ binding"/>
    <property type="evidence" value="ECO:0007669"/>
    <property type="project" value="UniProtKB-ARBA"/>
</dbReference>
<organism evidence="10 11">
    <name type="scientific">Litoribacter ruber</name>
    <dbReference type="NCBI Taxonomy" id="702568"/>
    <lineage>
        <taxon>Bacteria</taxon>
        <taxon>Pseudomonadati</taxon>
        <taxon>Bacteroidota</taxon>
        <taxon>Cytophagia</taxon>
        <taxon>Cytophagales</taxon>
        <taxon>Cyclobacteriaceae</taxon>
        <taxon>Litoribacter</taxon>
    </lineage>
</organism>
<dbReference type="Gene3D" id="3.40.430.10">
    <property type="entry name" value="Dihydrofolate Reductase, subunit A"/>
    <property type="match status" value="1"/>
</dbReference>
<sequence>MKVSLIVAKAENNVIGKNNDLVWKLSDDLKHFKKTTTGQHLIMGRKTYESMGKPLPNRTSIVVSRNEDYSVPDEHFCVQNLEQALALGKKLNLETIIIAGGGEIYKMALPYVDEMIITEVKVTPEGDTFFPEINWSEWQETKREHFEKNDKNEYAFDIAFYKRK</sequence>
<dbReference type="InterPro" id="IPR012259">
    <property type="entry name" value="DHFR"/>
</dbReference>
<evidence type="ECO:0000256" key="5">
    <source>
        <dbReference type="ARBA" id="ARBA00022857"/>
    </source>
</evidence>
<reference evidence="10 11" key="1">
    <citation type="submission" date="2021-05" db="EMBL/GenBank/DDBJ databases">
        <authorList>
            <person name="Zhang Z.D."/>
            <person name="Osman G."/>
        </authorList>
    </citation>
    <scope>NUCLEOTIDE SEQUENCE [LARGE SCALE GENOMIC DNA]</scope>
    <source>
        <strain evidence="10 11">KCTC 32217</strain>
    </source>
</reference>
<evidence type="ECO:0000259" key="9">
    <source>
        <dbReference type="PROSITE" id="PS51330"/>
    </source>
</evidence>
<dbReference type="GO" id="GO:0006730">
    <property type="term" value="P:one-carbon metabolic process"/>
    <property type="evidence" value="ECO:0007669"/>
    <property type="project" value="UniProtKB-KW"/>
</dbReference>
<dbReference type="SUPFAM" id="SSF53597">
    <property type="entry name" value="Dihydrofolate reductase-like"/>
    <property type="match status" value="1"/>
</dbReference>
<comment type="function">
    <text evidence="7 8">Key enzyme in folate metabolism. Catalyzes an essential reaction for de novo glycine and purine synthesis, and for DNA precursor synthesis.</text>
</comment>
<keyword evidence="4 8" id="KW-0554">One-carbon metabolism</keyword>
<dbReference type="InterPro" id="IPR024072">
    <property type="entry name" value="DHFR-like_dom_sf"/>
</dbReference>
<keyword evidence="6 8" id="KW-0560">Oxidoreductase</keyword>
<feature type="domain" description="DHFR" evidence="9">
    <location>
        <begin position="2"/>
        <end position="163"/>
    </location>
</feature>
<dbReference type="Proteomes" id="UP001319104">
    <property type="component" value="Unassembled WGS sequence"/>
</dbReference>
<comment type="pathway">
    <text evidence="1 8">Cofactor biosynthesis; tetrahydrofolate biosynthesis; 5,6,7,8-tetrahydrofolate from 7,8-dihydrofolate: step 1/1.</text>
</comment>
<dbReference type="CDD" id="cd00209">
    <property type="entry name" value="DHFR"/>
    <property type="match status" value="1"/>
</dbReference>
<keyword evidence="11" id="KW-1185">Reference proteome</keyword>
<dbReference type="EC" id="1.5.1.3" evidence="3 8"/>
<accession>A0AAP2CET3</accession>
<dbReference type="InterPro" id="IPR001796">
    <property type="entry name" value="DHFR_dom"/>
</dbReference>
<dbReference type="GO" id="GO:0046655">
    <property type="term" value="P:folic acid metabolic process"/>
    <property type="evidence" value="ECO:0007669"/>
    <property type="project" value="TreeGrafter"/>
</dbReference>
<evidence type="ECO:0000256" key="3">
    <source>
        <dbReference type="ARBA" id="ARBA00012856"/>
    </source>
</evidence>
<comment type="caution">
    <text evidence="10">The sequence shown here is derived from an EMBL/GenBank/DDBJ whole genome shotgun (WGS) entry which is preliminary data.</text>
</comment>